<dbReference type="Gene3D" id="3.40.190.10">
    <property type="entry name" value="Periplasmic binding protein-like II"/>
    <property type="match status" value="2"/>
</dbReference>
<dbReference type="Pfam" id="PF03466">
    <property type="entry name" value="LysR_substrate"/>
    <property type="match status" value="1"/>
</dbReference>
<dbReference type="OrthoDB" id="8587655at2"/>
<organism evidence="6 7">
    <name type="scientific">Lampropedia aestuarii</name>
    <dbReference type="NCBI Taxonomy" id="2562762"/>
    <lineage>
        <taxon>Bacteria</taxon>
        <taxon>Pseudomonadati</taxon>
        <taxon>Pseudomonadota</taxon>
        <taxon>Betaproteobacteria</taxon>
        <taxon>Burkholderiales</taxon>
        <taxon>Comamonadaceae</taxon>
        <taxon>Lampropedia</taxon>
    </lineage>
</organism>
<dbReference type="AlphaFoldDB" id="A0A4S5BER9"/>
<evidence type="ECO:0000256" key="3">
    <source>
        <dbReference type="ARBA" id="ARBA00023125"/>
    </source>
</evidence>
<feature type="domain" description="HTH lysR-type" evidence="5">
    <location>
        <begin position="12"/>
        <end position="69"/>
    </location>
</feature>
<name>A0A4S5BER9_9BURK</name>
<evidence type="ECO:0000256" key="1">
    <source>
        <dbReference type="ARBA" id="ARBA00009437"/>
    </source>
</evidence>
<dbReference type="Proteomes" id="UP000306236">
    <property type="component" value="Unassembled WGS sequence"/>
</dbReference>
<keyword evidence="4" id="KW-0804">Transcription</keyword>
<proteinExistence type="inferred from homology"/>
<dbReference type="PANTHER" id="PTHR30126">
    <property type="entry name" value="HTH-TYPE TRANSCRIPTIONAL REGULATOR"/>
    <property type="match status" value="1"/>
</dbReference>
<comment type="caution">
    <text evidence="6">The sequence shown here is derived from an EMBL/GenBank/DDBJ whole genome shotgun (WGS) entry which is preliminary data.</text>
</comment>
<dbReference type="CDD" id="cd05466">
    <property type="entry name" value="PBP2_LTTR_substrate"/>
    <property type="match status" value="1"/>
</dbReference>
<dbReference type="SUPFAM" id="SSF53850">
    <property type="entry name" value="Periplasmic binding protein-like II"/>
    <property type="match status" value="1"/>
</dbReference>
<gene>
    <name evidence="6" type="ORF">E8K88_17445</name>
</gene>
<dbReference type="InterPro" id="IPR036390">
    <property type="entry name" value="WH_DNA-bd_sf"/>
</dbReference>
<dbReference type="PANTHER" id="PTHR30126:SF98">
    <property type="entry name" value="HTH-TYPE TRANSCRIPTIONAL ACTIVATOR BAUR"/>
    <property type="match status" value="1"/>
</dbReference>
<evidence type="ECO:0000256" key="2">
    <source>
        <dbReference type="ARBA" id="ARBA00023015"/>
    </source>
</evidence>
<dbReference type="PROSITE" id="PS50931">
    <property type="entry name" value="HTH_LYSR"/>
    <property type="match status" value="1"/>
</dbReference>
<protein>
    <submittedName>
        <fullName evidence="6">LysR family transcriptional regulator</fullName>
    </submittedName>
</protein>
<reference evidence="6 7" key="1">
    <citation type="submission" date="2019-04" db="EMBL/GenBank/DDBJ databases">
        <title>Lampropedia sp YIM MLB12 draf genome.</title>
        <authorList>
            <person name="Wang Y.-X."/>
        </authorList>
    </citation>
    <scope>NUCLEOTIDE SEQUENCE [LARGE SCALE GENOMIC DNA]</scope>
    <source>
        <strain evidence="6 7">YIM MLB12</strain>
    </source>
</reference>
<dbReference type="RefSeq" id="WP_136407954.1">
    <property type="nucleotide sequence ID" value="NZ_SSWX01000038.1"/>
</dbReference>
<dbReference type="GO" id="GO:0003700">
    <property type="term" value="F:DNA-binding transcription factor activity"/>
    <property type="evidence" value="ECO:0007669"/>
    <property type="project" value="InterPro"/>
</dbReference>
<evidence type="ECO:0000313" key="7">
    <source>
        <dbReference type="Proteomes" id="UP000306236"/>
    </source>
</evidence>
<dbReference type="InterPro" id="IPR005119">
    <property type="entry name" value="LysR_subst-bd"/>
</dbReference>
<dbReference type="EMBL" id="SSWX01000038">
    <property type="protein sequence ID" value="THJ30690.1"/>
    <property type="molecule type" value="Genomic_DNA"/>
</dbReference>
<evidence type="ECO:0000259" key="5">
    <source>
        <dbReference type="PROSITE" id="PS50931"/>
    </source>
</evidence>
<dbReference type="InterPro" id="IPR000847">
    <property type="entry name" value="LysR_HTH_N"/>
</dbReference>
<sequence length="305" mass="33544">MRSQALKQVADLDIRLLRVFKTVVEAGSFAGAESALGITPSAISVHMSDLEARLGMRLCQRGRAGFALTDQGREVLRATETLLAAVEDFRGEINQLHRSLRGDLNVGLINNLVTEPRMQVTSALEFISRQSSEVRINLSMNTPSEIELGLMDGRMHVGVLPWIASLSGLEYRALYDEQSLLYCSERHPLFANASQASQHDLQAAATVAPNYPMSQQATALHQGLHCTATASNREAIAFLILSGQYIGFLPSHYAAAWVDKGQMAVLMPERMHFSVQLAIATRKGRRENQLLELFLTALEAQAGER</sequence>
<dbReference type="SUPFAM" id="SSF46785">
    <property type="entry name" value="Winged helix' DNA-binding domain"/>
    <property type="match status" value="1"/>
</dbReference>
<dbReference type="InterPro" id="IPR036388">
    <property type="entry name" value="WH-like_DNA-bd_sf"/>
</dbReference>
<dbReference type="Pfam" id="PF00126">
    <property type="entry name" value="HTH_1"/>
    <property type="match status" value="1"/>
</dbReference>
<dbReference type="Gene3D" id="1.10.10.10">
    <property type="entry name" value="Winged helix-like DNA-binding domain superfamily/Winged helix DNA-binding domain"/>
    <property type="match status" value="1"/>
</dbReference>
<dbReference type="GO" id="GO:0000976">
    <property type="term" value="F:transcription cis-regulatory region binding"/>
    <property type="evidence" value="ECO:0007669"/>
    <property type="project" value="TreeGrafter"/>
</dbReference>
<keyword evidence="3" id="KW-0238">DNA-binding</keyword>
<keyword evidence="7" id="KW-1185">Reference proteome</keyword>
<keyword evidence="2" id="KW-0805">Transcription regulation</keyword>
<comment type="similarity">
    <text evidence="1">Belongs to the LysR transcriptional regulatory family.</text>
</comment>
<evidence type="ECO:0000313" key="6">
    <source>
        <dbReference type="EMBL" id="THJ30690.1"/>
    </source>
</evidence>
<evidence type="ECO:0000256" key="4">
    <source>
        <dbReference type="ARBA" id="ARBA00023163"/>
    </source>
</evidence>
<accession>A0A4S5BER9</accession>